<protein>
    <submittedName>
        <fullName evidence="1">Uncharacterized protein</fullName>
    </submittedName>
</protein>
<organism evidence="1">
    <name type="scientific">Anguilla anguilla</name>
    <name type="common">European freshwater eel</name>
    <name type="synonym">Muraena anguilla</name>
    <dbReference type="NCBI Taxonomy" id="7936"/>
    <lineage>
        <taxon>Eukaryota</taxon>
        <taxon>Metazoa</taxon>
        <taxon>Chordata</taxon>
        <taxon>Craniata</taxon>
        <taxon>Vertebrata</taxon>
        <taxon>Euteleostomi</taxon>
        <taxon>Actinopterygii</taxon>
        <taxon>Neopterygii</taxon>
        <taxon>Teleostei</taxon>
        <taxon>Anguilliformes</taxon>
        <taxon>Anguillidae</taxon>
        <taxon>Anguilla</taxon>
    </lineage>
</organism>
<evidence type="ECO:0000313" key="1">
    <source>
        <dbReference type="EMBL" id="JAH63177.1"/>
    </source>
</evidence>
<reference evidence="1" key="1">
    <citation type="submission" date="2014-11" db="EMBL/GenBank/DDBJ databases">
        <authorList>
            <person name="Amaro Gonzalez C."/>
        </authorList>
    </citation>
    <scope>NUCLEOTIDE SEQUENCE</scope>
</reference>
<accession>A0A0E9UBR2</accession>
<dbReference type="EMBL" id="GBXM01045400">
    <property type="protein sequence ID" value="JAH63177.1"/>
    <property type="molecule type" value="Transcribed_RNA"/>
</dbReference>
<sequence length="13" mass="1451">MLQANMSVQGLCR</sequence>
<name>A0A0E9UBR2_ANGAN</name>
<reference evidence="1" key="2">
    <citation type="journal article" date="2015" name="Fish Shellfish Immunol.">
        <title>Early steps in the European eel (Anguilla anguilla)-Vibrio vulnificus interaction in the gills: Role of the RtxA13 toxin.</title>
        <authorList>
            <person name="Callol A."/>
            <person name="Pajuelo D."/>
            <person name="Ebbesson L."/>
            <person name="Teles M."/>
            <person name="MacKenzie S."/>
            <person name="Amaro C."/>
        </authorList>
    </citation>
    <scope>NUCLEOTIDE SEQUENCE</scope>
</reference>
<proteinExistence type="predicted"/>